<comment type="caution">
    <text evidence="2">The sequence shown here is derived from an EMBL/GenBank/DDBJ whole genome shotgun (WGS) entry which is preliminary data.</text>
</comment>
<keyword evidence="3" id="KW-1185">Reference proteome</keyword>
<evidence type="ECO:0000259" key="1">
    <source>
        <dbReference type="Pfam" id="PF05347"/>
    </source>
</evidence>
<reference evidence="2 3" key="1">
    <citation type="journal article" date="2018" name="G3 (Bethesda)">
        <title>Phylogenetic and Phylogenomic Definition of Rhizopus Species.</title>
        <authorList>
            <person name="Gryganskyi A.P."/>
            <person name="Golan J."/>
            <person name="Dolatabadi S."/>
            <person name="Mondo S."/>
            <person name="Robb S."/>
            <person name="Idnurm A."/>
            <person name="Muszewska A."/>
            <person name="Steczkiewicz K."/>
            <person name="Masonjones S."/>
            <person name="Liao H.L."/>
            <person name="Gajdeczka M.T."/>
            <person name="Anike F."/>
            <person name="Vuek A."/>
            <person name="Anishchenko I.M."/>
            <person name="Voigt K."/>
            <person name="de Hoog G.S."/>
            <person name="Smith M.E."/>
            <person name="Heitman J."/>
            <person name="Vilgalys R."/>
            <person name="Stajich J.E."/>
        </authorList>
    </citation>
    <scope>NUCLEOTIDE SEQUENCE [LARGE SCALE GENOMIC DNA]</scope>
    <source>
        <strain evidence="2 3">LSU 92-RS-03</strain>
    </source>
</reference>
<dbReference type="OrthoDB" id="190098at2759"/>
<dbReference type="STRING" id="4846.A0A367KU46"/>
<protein>
    <recommendedName>
        <fullName evidence="1">Complex 1 LYR protein domain-containing protein</fullName>
    </recommendedName>
</protein>
<dbReference type="AlphaFoldDB" id="A0A367KU46"/>
<proteinExistence type="predicted"/>
<evidence type="ECO:0000313" key="3">
    <source>
        <dbReference type="Proteomes" id="UP000253551"/>
    </source>
</evidence>
<evidence type="ECO:0000313" key="2">
    <source>
        <dbReference type="EMBL" id="RCI05392.1"/>
    </source>
</evidence>
<dbReference type="InterPro" id="IPR008011">
    <property type="entry name" value="Complex1_LYR_dom"/>
</dbReference>
<feature type="domain" description="Complex 1 LYR protein" evidence="1">
    <location>
        <begin position="14"/>
        <end position="61"/>
    </location>
</feature>
<name>A0A367KU46_RHIST</name>
<sequence length="132" mass="15775">MSNSQLQRKLQFQKLYRTFLKTGYTAVEKTALNQKPHVKALIRQQFEKYKNCNDPSTLKELKPKAAKRNGIERNVILNLCSLKYHYDYYEIRPPFYNQKLKPEIKKLHEESKKEIDLVIELMDKDLNLCLKL</sequence>
<organism evidence="2 3">
    <name type="scientific">Rhizopus stolonifer</name>
    <name type="common">Rhizopus nigricans</name>
    <dbReference type="NCBI Taxonomy" id="4846"/>
    <lineage>
        <taxon>Eukaryota</taxon>
        <taxon>Fungi</taxon>
        <taxon>Fungi incertae sedis</taxon>
        <taxon>Mucoromycota</taxon>
        <taxon>Mucoromycotina</taxon>
        <taxon>Mucoromycetes</taxon>
        <taxon>Mucorales</taxon>
        <taxon>Mucorineae</taxon>
        <taxon>Rhizopodaceae</taxon>
        <taxon>Rhizopus</taxon>
    </lineage>
</organism>
<gene>
    <name evidence="2" type="ORF">CU098_013256</name>
</gene>
<dbReference type="Pfam" id="PF05347">
    <property type="entry name" value="Complex1_LYR"/>
    <property type="match status" value="1"/>
</dbReference>
<dbReference type="EMBL" id="PJQM01000401">
    <property type="protein sequence ID" value="RCI05392.1"/>
    <property type="molecule type" value="Genomic_DNA"/>
</dbReference>
<dbReference type="Proteomes" id="UP000253551">
    <property type="component" value="Unassembled WGS sequence"/>
</dbReference>
<accession>A0A367KU46</accession>